<dbReference type="InterPro" id="IPR050833">
    <property type="entry name" value="Poly_Biosynth_Transport"/>
</dbReference>
<evidence type="ECO:0000256" key="7">
    <source>
        <dbReference type="SAM" id="Phobius"/>
    </source>
</evidence>
<keyword evidence="4 7" id="KW-0812">Transmembrane</keyword>
<feature type="transmembrane region" description="Helical" evidence="7">
    <location>
        <begin position="154"/>
        <end position="171"/>
    </location>
</feature>
<dbReference type="EMBL" id="LAZR01008838">
    <property type="protein sequence ID" value="KKM76271.1"/>
    <property type="molecule type" value="Genomic_DNA"/>
</dbReference>
<dbReference type="GO" id="GO:0005886">
    <property type="term" value="C:plasma membrane"/>
    <property type="evidence" value="ECO:0007669"/>
    <property type="project" value="UniProtKB-SubCell"/>
</dbReference>
<evidence type="ECO:0000313" key="8">
    <source>
        <dbReference type="EMBL" id="KKM76271.1"/>
    </source>
</evidence>
<evidence type="ECO:0000256" key="4">
    <source>
        <dbReference type="ARBA" id="ARBA00022692"/>
    </source>
</evidence>
<accession>A0A0F9KND4</accession>
<dbReference type="PANTHER" id="PTHR30250:SF10">
    <property type="entry name" value="LIPOPOLYSACCHARIDE BIOSYNTHESIS PROTEIN WZXC"/>
    <property type="match status" value="1"/>
</dbReference>
<dbReference type="CDD" id="cd13127">
    <property type="entry name" value="MATE_tuaB_like"/>
    <property type="match status" value="1"/>
</dbReference>
<evidence type="ECO:0000256" key="5">
    <source>
        <dbReference type="ARBA" id="ARBA00022989"/>
    </source>
</evidence>
<feature type="transmembrane region" description="Helical" evidence="7">
    <location>
        <begin position="24"/>
        <end position="42"/>
    </location>
</feature>
<dbReference type="AlphaFoldDB" id="A0A0F9KND4"/>
<sequence>MDADILGISGQLARGATWIAASRILISLVGLANTLVLARLLVPDDFGLVAIAISVSAIVTSMTELSLAQAIVQHKEPTDSHYDTAFTLNFLRAACVGAILAVVGIPAAALYDDPRLIGIFFALAVSTLVIGAINPRLAQMSRDLVFWQDFATRSADKLVGFFVALAVALIWQSYWALILGIIAGQTTSLILSYIIQPYRPRFDVSKWRDLMSFSIWVGLGQAVNTINWRFDQLILGYVLGNAALGHYSVGDRLAVLPTREATAPVAQAVFPGFAKLADDPERLKRAYQRAQSVLMLVALPIGVGLAVAAEPLVLLALGEQWLPSVVVIQFLASIFAVQTIASMVQPLSLGLGRSKILFHRSLINLCIRVPLTLIGLLTGGFIGLLIARSAAALISICVNLYLVQKILGLSVVQQIAVNVRSLMGVVVMAAAVHVVGLQFGEGGLGVQAVKVVGMIGTGIVMYPTSVLLLWLGAGRPAGPEQEIIDVAGKLKAKISGGRGTGSGDRRG</sequence>
<gene>
    <name evidence="8" type="ORF">LCGC14_1381840</name>
</gene>
<feature type="transmembrane region" description="Helical" evidence="7">
    <location>
        <begin position="365"/>
        <end position="386"/>
    </location>
</feature>
<evidence type="ECO:0000256" key="1">
    <source>
        <dbReference type="ARBA" id="ARBA00004651"/>
    </source>
</evidence>
<comment type="subcellular location">
    <subcellularLocation>
        <location evidence="1">Cell membrane</location>
        <topology evidence="1">Multi-pass membrane protein</topology>
    </subcellularLocation>
</comment>
<keyword evidence="5 7" id="KW-1133">Transmembrane helix</keyword>
<dbReference type="PANTHER" id="PTHR30250">
    <property type="entry name" value="PST FAMILY PREDICTED COLANIC ACID TRANSPORTER"/>
    <property type="match status" value="1"/>
</dbReference>
<evidence type="ECO:0000256" key="2">
    <source>
        <dbReference type="ARBA" id="ARBA00007430"/>
    </source>
</evidence>
<feature type="transmembrane region" description="Helical" evidence="7">
    <location>
        <begin position="392"/>
        <end position="412"/>
    </location>
</feature>
<feature type="transmembrane region" description="Helical" evidence="7">
    <location>
        <begin position="451"/>
        <end position="471"/>
    </location>
</feature>
<feature type="transmembrane region" description="Helical" evidence="7">
    <location>
        <begin position="321"/>
        <end position="344"/>
    </location>
</feature>
<comment type="similarity">
    <text evidence="2">Belongs to the polysaccharide synthase family.</text>
</comment>
<protein>
    <submittedName>
        <fullName evidence="8">Uncharacterized protein</fullName>
    </submittedName>
</protein>
<keyword evidence="3" id="KW-1003">Cell membrane</keyword>
<keyword evidence="6 7" id="KW-0472">Membrane</keyword>
<name>A0A0F9KND4_9ZZZZ</name>
<feature type="transmembrane region" description="Helical" evidence="7">
    <location>
        <begin position="293"/>
        <end position="315"/>
    </location>
</feature>
<evidence type="ECO:0000256" key="6">
    <source>
        <dbReference type="ARBA" id="ARBA00023136"/>
    </source>
</evidence>
<dbReference type="Pfam" id="PF13440">
    <property type="entry name" value="Polysacc_synt_3"/>
    <property type="match status" value="1"/>
</dbReference>
<feature type="transmembrane region" description="Helical" evidence="7">
    <location>
        <begin position="419"/>
        <end position="439"/>
    </location>
</feature>
<feature type="transmembrane region" description="Helical" evidence="7">
    <location>
        <begin position="89"/>
        <end position="110"/>
    </location>
</feature>
<comment type="caution">
    <text evidence="8">The sequence shown here is derived from an EMBL/GenBank/DDBJ whole genome shotgun (WGS) entry which is preliminary data.</text>
</comment>
<organism evidence="8">
    <name type="scientific">marine sediment metagenome</name>
    <dbReference type="NCBI Taxonomy" id="412755"/>
    <lineage>
        <taxon>unclassified sequences</taxon>
        <taxon>metagenomes</taxon>
        <taxon>ecological metagenomes</taxon>
    </lineage>
</organism>
<feature type="transmembrane region" description="Helical" evidence="7">
    <location>
        <begin position="116"/>
        <end position="133"/>
    </location>
</feature>
<feature type="transmembrane region" description="Helical" evidence="7">
    <location>
        <begin position="48"/>
        <end position="68"/>
    </location>
</feature>
<proteinExistence type="inferred from homology"/>
<reference evidence="8" key="1">
    <citation type="journal article" date="2015" name="Nature">
        <title>Complex archaea that bridge the gap between prokaryotes and eukaryotes.</title>
        <authorList>
            <person name="Spang A."/>
            <person name="Saw J.H."/>
            <person name="Jorgensen S.L."/>
            <person name="Zaremba-Niedzwiedzka K."/>
            <person name="Martijn J."/>
            <person name="Lind A.E."/>
            <person name="van Eijk R."/>
            <person name="Schleper C."/>
            <person name="Guy L."/>
            <person name="Ettema T.J."/>
        </authorList>
    </citation>
    <scope>NUCLEOTIDE SEQUENCE</scope>
</reference>
<evidence type="ECO:0000256" key="3">
    <source>
        <dbReference type="ARBA" id="ARBA00022475"/>
    </source>
</evidence>